<feature type="compositionally biased region" description="Basic and acidic residues" evidence="2">
    <location>
        <begin position="515"/>
        <end position="531"/>
    </location>
</feature>
<organism evidence="5 6">
    <name type="scientific">Stephanodiscus triporus</name>
    <dbReference type="NCBI Taxonomy" id="2934178"/>
    <lineage>
        <taxon>Eukaryota</taxon>
        <taxon>Sar</taxon>
        <taxon>Stramenopiles</taxon>
        <taxon>Ochrophyta</taxon>
        <taxon>Bacillariophyta</taxon>
        <taxon>Coscinodiscophyceae</taxon>
        <taxon>Thalassiosirophycidae</taxon>
        <taxon>Stephanodiscales</taxon>
        <taxon>Stephanodiscaceae</taxon>
        <taxon>Stephanodiscus</taxon>
    </lineage>
</organism>
<feature type="domain" description="SH2" evidence="3">
    <location>
        <begin position="2522"/>
        <end position="2631"/>
    </location>
</feature>
<keyword evidence="6" id="KW-1185">Reference proteome</keyword>
<dbReference type="Gene3D" id="3.30.505.10">
    <property type="entry name" value="SH2 domain"/>
    <property type="match status" value="1"/>
</dbReference>
<feature type="region of interest" description="Disordered" evidence="2">
    <location>
        <begin position="305"/>
        <end position="357"/>
    </location>
</feature>
<dbReference type="InterPro" id="IPR000980">
    <property type="entry name" value="SH2"/>
</dbReference>
<evidence type="ECO:0000259" key="3">
    <source>
        <dbReference type="PROSITE" id="PS50001"/>
    </source>
</evidence>
<protein>
    <recommendedName>
        <fullName evidence="7">PDZ domain-containing protein</fullName>
    </recommendedName>
</protein>
<dbReference type="CDD" id="cd00136">
    <property type="entry name" value="PDZ_canonical"/>
    <property type="match status" value="1"/>
</dbReference>
<feature type="compositionally biased region" description="Polar residues" evidence="2">
    <location>
        <begin position="107"/>
        <end position="118"/>
    </location>
</feature>
<feature type="region of interest" description="Disordered" evidence="2">
    <location>
        <begin position="686"/>
        <end position="740"/>
    </location>
</feature>
<evidence type="ECO:0000313" key="6">
    <source>
        <dbReference type="Proteomes" id="UP001530315"/>
    </source>
</evidence>
<feature type="domain" description="PDZ" evidence="4">
    <location>
        <begin position="975"/>
        <end position="1053"/>
    </location>
</feature>
<evidence type="ECO:0000313" key="5">
    <source>
        <dbReference type="EMBL" id="KAL3785405.1"/>
    </source>
</evidence>
<feature type="compositionally biased region" description="Polar residues" evidence="2">
    <location>
        <begin position="547"/>
        <end position="570"/>
    </location>
</feature>
<reference evidence="5 6" key="1">
    <citation type="submission" date="2024-10" db="EMBL/GenBank/DDBJ databases">
        <title>Updated reference genomes for cyclostephanoid diatoms.</title>
        <authorList>
            <person name="Roberts W.R."/>
            <person name="Alverson A.J."/>
        </authorList>
    </citation>
    <scope>NUCLEOTIDE SEQUENCE [LARGE SCALE GENOMIC DNA]</scope>
    <source>
        <strain evidence="5 6">AJA276-08</strain>
    </source>
</reference>
<feature type="region of interest" description="Disordered" evidence="2">
    <location>
        <begin position="492"/>
        <end position="570"/>
    </location>
</feature>
<dbReference type="SUPFAM" id="SSF50156">
    <property type="entry name" value="PDZ domain-like"/>
    <property type="match status" value="1"/>
</dbReference>
<dbReference type="CDD" id="cd00173">
    <property type="entry name" value="SH2"/>
    <property type="match status" value="1"/>
</dbReference>
<comment type="caution">
    <text evidence="5">The sequence shown here is derived from an EMBL/GenBank/DDBJ whole genome shotgun (WGS) entry which is preliminary data.</text>
</comment>
<proteinExistence type="predicted"/>
<gene>
    <name evidence="5" type="ORF">ACHAW5_007468</name>
</gene>
<evidence type="ECO:0000256" key="1">
    <source>
        <dbReference type="PROSITE-ProRule" id="PRU00191"/>
    </source>
</evidence>
<feature type="compositionally biased region" description="Low complexity" evidence="2">
    <location>
        <begin position="533"/>
        <end position="546"/>
    </location>
</feature>
<dbReference type="InterPro" id="IPR022033">
    <property type="entry name" value="Rav1p_C"/>
</dbReference>
<feature type="region of interest" description="Disordered" evidence="2">
    <location>
        <begin position="2142"/>
        <end position="2246"/>
    </location>
</feature>
<feature type="compositionally biased region" description="Basic and acidic residues" evidence="2">
    <location>
        <begin position="216"/>
        <end position="226"/>
    </location>
</feature>
<feature type="compositionally biased region" description="Pro residues" evidence="2">
    <location>
        <begin position="2200"/>
        <end position="2213"/>
    </location>
</feature>
<dbReference type="Pfam" id="PF12234">
    <property type="entry name" value="Rav1p_C"/>
    <property type="match status" value="1"/>
</dbReference>
<accession>A0ABD3PB60</accession>
<feature type="compositionally biased region" description="Low complexity" evidence="2">
    <location>
        <begin position="320"/>
        <end position="329"/>
    </location>
</feature>
<evidence type="ECO:0008006" key="7">
    <source>
        <dbReference type="Google" id="ProtNLM"/>
    </source>
</evidence>
<evidence type="ECO:0000259" key="4">
    <source>
        <dbReference type="PROSITE" id="PS50106"/>
    </source>
</evidence>
<feature type="compositionally biased region" description="Low complexity" evidence="2">
    <location>
        <begin position="66"/>
        <end position="86"/>
    </location>
</feature>
<feature type="compositionally biased region" description="Low complexity" evidence="2">
    <location>
        <begin position="496"/>
        <end position="513"/>
    </location>
</feature>
<feature type="compositionally biased region" description="Polar residues" evidence="2">
    <location>
        <begin position="2153"/>
        <end position="2164"/>
    </location>
</feature>
<dbReference type="InterPro" id="IPR036034">
    <property type="entry name" value="PDZ_sf"/>
</dbReference>
<feature type="compositionally biased region" description="Pro residues" evidence="2">
    <location>
        <begin position="196"/>
        <end position="208"/>
    </location>
</feature>
<dbReference type="SUPFAM" id="SSF55550">
    <property type="entry name" value="SH2 domain"/>
    <property type="match status" value="1"/>
</dbReference>
<dbReference type="EMBL" id="JALLAZ020000891">
    <property type="protein sequence ID" value="KAL3785405.1"/>
    <property type="molecule type" value="Genomic_DNA"/>
</dbReference>
<dbReference type="InterPro" id="IPR052208">
    <property type="entry name" value="DmX-like/RAVE_component"/>
</dbReference>
<dbReference type="Proteomes" id="UP001530315">
    <property type="component" value="Unassembled WGS sequence"/>
</dbReference>
<dbReference type="InterPro" id="IPR001478">
    <property type="entry name" value="PDZ"/>
</dbReference>
<evidence type="ECO:0000256" key="2">
    <source>
        <dbReference type="SAM" id="MobiDB-lite"/>
    </source>
</evidence>
<feature type="region of interest" description="Disordered" evidence="2">
    <location>
        <begin position="2105"/>
        <end position="2126"/>
    </location>
</feature>
<name>A0ABD3PB60_9STRA</name>
<feature type="compositionally biased region" description="Low complexity" evidence="2">
    <location>
        <begin position="2227"/>
        <end position="2244"/>
    </location>
</feature>
<keyword evidence="1" id="KW-0727">SH2 domain</keyword>
<feature type="compositionally biased region" description="Basic and acidic residues" evidence="2">
    <location>
        <begin position="48"/>
        <end position="59"/>
    </location>
</feature>
<feature type="region of interest" description="Disordered" evidence="2">
    <location>
        <begin position="23"/>
        <end position="155"/>
    </location>
</feature>
<sequence>MVEAYGKFRWRRGTVARCREVFGYGGPDPRRSMPPPPSSSSGPGAVDAADRRPSLRMESGEDGVEVSEVVPSVDRRGTTTTTTTTTEGGWGDVGRACFHRRKRGPSQRINSSSTQNGPVSGGVSHGSKAKTASSSQGIYPLADDPPPLPATNADEDASMASAGYGIMICASMTEKRVLIAHRDQLAIFDFSLPIPPAAASPPPPPRPPRGVNGGREACREDDAPESERAPEALLLWTHKLRGCVINHASISGDGCAIALALLGEGVGVPYPFGVRTFVRDRDDGSGVASSFSAAGVASDADVVGAGSSGRNDAGGGGGEANKTATNAGGKPPVHGRTGSSRVKPLPAHYSPPLPQKKSIDHDGLLELELEDGISETTMTPASRAAGGGCGGGDEIINLSKRGILYKPAQFLVHSAPVTRLAFRGYGTRTSSAYHNSTVWNEIEEGNDLLLTTCSADCSVRIFSQNSWRQLMQWNSPPKSRADWVRGISAANLGDLDSSPTSGNNGSNTMSDNDSSPEKRVTRGDDIADHSSHSHQSQHVQHQQHTSDNSSMTSEATGGINRSSLATTHSQPPTFSFNSHYVSGTQAGAWIAELTFRNTFPALRLSRLSYMKTGGDDALPAHFESVAAILPPGSIAEEVVLEEGEGMGECRIEVEGIWPAWDPWEPDMKGGSRGSGVAPDFIREKCATDSRGGAPGKVSNPLGSSPPGGAGGTTTAAMSPRWLGEGYDLGGSHMPPSELRLTSSHSRSDCLAQIEMPLWGDKDFGAMEFGSPMRYVMMIPEQDRGDILCHDDLPKASLEYESGSRLCARSSLDRRSIDICWRRHGAVNFEEIPNDHSGFSTAVRIFQDFSLTPLPLLLPSLTLPGLSQSSTSFDKHAVSSLHWWPDENYGGPPRLVAATKGGSIIVYEMPPPWSALEPPMPEYDPFNDDADDISRGSSVDSDYISEVEEYFTMGECLDSESFSENTARSGSRAEYEVSILPHPDFGIGLRLESPAVGGMHAIVGSFKKHPLSGGRLPAERCGMIACGDELLAVNDVLLEGMKFEDAIGTVRQIGFDSYGTPLRMRFRKCRRKKKRLSLDLAGIRGSHASDSKEGLVNRIQHGENNGGGSVATVQVGADNEIQQGFGRIIAIVRDAMVFDNSLYHNCDFSPPAMLFLPWNFGKGAAVSSKMYGGAFILWAVPGNRTVKAARLEAVLDIDPENARFMEIGSISLDQDESAGAQTSAVKSISYISSTEKGWLVALHDCAGDVSLLFIETACTSVSSDTPSCTNAISASFRYYPNIFNSNGKSTDGKKHDPRDAFILKPFSLELFGAMKHCYEGCRTLTTWSAFPQAINRGSYDEGANQQPLEYNSATISIDDNPLVSSDEVIIDFRWVASGFVDAFPWLVIFTQRSAFVYHRSGIQINWQPIAIISYNEELLHMRPGAAINPYDAFPHLITALQCAVLSNDEHGKRMKCDWHPESILANICTNEEGAQVALKTYAHGLYSWLSQWMNPDVSQRPAWEVRHGALPSAPFRIVNGKPASYSADQDEKDYVGSSGGMISATAFMSMSSNPANSTKDKPWLEENVLLSELQTALCPCSNTQGSDYQSKERKNLTHYRSQEFVLAMSYGKIRQENYVGSKKPLPIPLQNLNKGELCCIWAIGEVAIKPPSFKNLDSLSQHCIFCVSLMKQLLEVNMDATNASIQPASFMPMYESGRPMMLAKQSHSADPFGKETLKFDVVASTAILSALMSDSQAKLLNCCRCFQGEKFTWESARAIGVPYWVRSEKILKSVAEEIAQTVYKSTKSVMDCALYYVAMRNMKKLRAIAATDRSDQGKKFLKFIMDHDFSSERGRNAVEKNAYSLLRKRKYTSAASFFLLAEPPMIKTALDVIKLQLQDFSLAFFVARLIESAPKSYGSQDGNLTIGGGFNLSSMGGGGGFASTQNTGDDGLDQEEDDTVKFNSWEPMLGISARSALSTRDPPKGEDVCFESLRLLWLGRPHESKLRLSHMTSNCGSENYDMAEDLSFPESFGADDKAPPSPTTILNKANQIINFCTGPMLLKRMNPEKRVLWTSALHVSRALSRCGMEIPSIRILLQSADHLYQVKATAPFAQIATTLVSSDPSSSIFDSNDAAPPKLKPVAQTKSDDDAMSFSIFDSYDAAPHKPKPAAPKSTQPDQMTSSIFDSYDAAPPKPKLSAPKPTQPDHPMTSSIFDSYDAAPPKPKPAAPKPTQPDHPMTSSIFDSYDAAPPKAKSAAPNPSKAYSDPPLVVEKEQPFKIPPCPTLWNEWREQLIHVAAARRFIRELARIVSCFDCEPSDVAMKDFARRGHPLIPNGAAEVLHNACDSEGLLNSITKSLSELSSSYDVNETAILEQASELLSTKKNPRRIVFSVILQILLGRGDLAEDIVRDASSLQMNTSEFLGLSNDAIFDHRDTRYYSSSLWARRESSSVIWQLELCLWLHRGGAFEMSDIALKEASLAVRVGLAVVAWGRCQHSLEALIKAEPDCLMDFDTGKNLWRSMKIIVAKESTAGAIDGVSSGGWEFLVDCRRDEATEMLRDGKCGQFLIRPHPQDPGMFTLSFKTNLVPTEPTPPASYNESGSKEKPQETSTDNLTKVVKRDDVVQHAIIRLTDSGFRCGSFGPFATLVKLLHAVSDSLPFDLRFSDPPRKGVIKKGVQSSPNSFLFRKIALHSKAQTFQFQETVTSPDAIPTLTAENDGSKADLKRRFGLFSQLLFSTELRKQLCAVAAALEVNPDAGAISNDGREDRLPGFTVDDYFDGSLSDGSLLTDDEEVLGVASRMLKPFLNWVRSMEIDIVDEVIPLITQGRQYPMHKGLSIAQKASENEFKLRSITTSGDSMIRKMIQAGSGVDFRTLRVGEAGNSVIVVLFGKHDAIKWLMAHETGNNEADANERLKEMEQIRVIEPITFSDLSIPKSYAASHPSIESRYRFVDPWEVEALESRSGETASAALGRGRYQTLSVGLIASSCEKAVRSVGGVQLLGLWNALKGGITLTKALCSAHPLWERDAGGDLLMNRGFLMEPTPYDNSIRQHLYGNYLFRRMELPQRFLALVQVELLDLKNVTSPSGSSSLTAFALLRLKREGSTAPLNHKARSLDSACTQARKISKSSGQNAPASWGSLVRFRFPLPEDVNCEGKSFDTDRESLFKGPPTCLQITVCEKKFMGEVELGGADVNLESLGSGGQIEEWVPLRAGKDGITWFARLRLSLRFELLCLDSNLDASETSKDKIDERYPSIGLKKIQKLSRLGAHEDLKQGSKNSMSTPDLPHYFGNIMGV</sequence>
<dbReference type="PANTHER" id="PTHR13950:SF9">
    <property type="entry name" value="RABCONNECTIN-3A"/>
    <property type="match status" value="1"/>
</dbReference>
<dbReference type="PROSITE" id="PS50001">
    <property type="entry name" value="SH2"/>
    <property type="match status" value="1"/>
</dbReference>
<dbReference type="PROSITE" id="PS50106">
    <property type="entry name" value="PDZ"/>
    <property type="match status" value="1"/>
</dbReference>
<dbReference type="PANTHER" id="PTHR13950">
    <property type="entry name" value="RABCONNECTIN-RELATED"/>
    <property type="match status" value="1"/>
</dbReference>
<dbReference type="Gene3D" id="2.30.42.10">
    <property type="match status" value="1"/>
</dbReference>
<feature type="region of interest" description="Disordered" evidence="2">
    <location>
        <begin position="2568"/>
        <end position="2591"/>
    </location>
</feature>
<dbReference type="InterPro" id="IPR036860">
    <property type="entry name" value="SH2_dom_sf"/>
</dbReference>
<feature type="region of interest" description="Disordered" evidence="2">
    <location>
        <begin position="196"/>
        <end position="226"/>
    </location>
</feature>